<dbReference type="GeneID" id="98291156"/>
<proteinExistence type="predicted"/>
<dbReference type="EMBL" id="CP104395">
    <property type="protein sequence ID" value="WEL20061.1"/>
    <property type="molecule type" value="Genomic_DNA"/>
</dbReference>
<dbReference type="Proteomes" id="UP001218034">
    <property type="component" value="Chromosome"/>
</dbReference>
<keyword evidence="1" id="KW-0812">Transmembrane</keyword>
<gene>
    <name evidence="2" type="ORF">SVXNc_1070</name>
</gene>
<evidence type="ECO:0000313" key="2">
    <source>
        <dbReference type="EMBL" id="WEL20061.1"/>
    </source>
</evidence>
<evidence type="ECO:0000313" key="3">
    <source>
        <dbReference type="Proteomes" id="UP001218034"/>
    </source>
</evidence>
<name>A0ABY8CK55_9ARCH</name>
<dbReference type="RefSeq" id="WP_347721888.1">
    <property type="nucleotide sequence ID" value="NZ_CP104395.1"/>
</dbReference>
<organism evidence="2 3">
    <name type="scientific">Candidatus Nanohalococcus occultus</name>
    <dbReference type="NCBI Taxonomy" id="2978047"/>
    <lineage>
        <taxon>Archaea</taxon>
        <taxon>Candidatus Nanohalarchaeota</taxon>
        <taxon>Candidatus Nanohalarchaeota incertae sedis</taxon>
        <taxon>Candidatus Nanohalococcus</taxon>
    </lineage>
</organism>
<sequence length="139" mass="15518">MNSNFLRTVLAQESRAYGFTLAFWGSGIVLVDSFGLPDLGLVLSYTGGAILGFGLITLAAFRQPLENVEYEETDYMVFSMIHFISALVPILLTSWLTRFEPQTAFLVSGASVSMNYNLLMILEERLAERIAKVERRIAL</sequence>
<keyword evidence="3" id="KW-1185">Reference proteome</keyword>
<feature type="transmembrane region" description="Helical" evidence="1">
    <location>
        <begin position="42"/>
        <end position="61"/>
    </location>
</feature>
<accession>A0ABY8CK55</accession>
<evidence type="ECO:0000256" key="1">
    <source>
        <dbReference type="SAM" id="Phobius"/>
    </source>
</evidence>
<feature type="transmembrane region" description="Helical" evidence="1">
    <location>
        <begin position="16"/>
        <end position="36"/>
    </location>
</feature>
<reference evidence="2 3" key="1">
    <citation type="submission" date="2022-09" db="EMBL/GenBank/DDBJ databases">
        <title>Xylan utilization by haloarchaea-nanohaloarchaea associations.</title>
        <authorList>
            <person name="Yakimov M."/>
        </authorList>
    </citation>
    <scope>NUCLEOTIDE SEQUENCE [LARGE SCALE GENOMIC DNA]</scope>
    <source>
        <strain evidence="2 3">SVXNc</strain>
    </source>
</reference>
<keyword evidence="1" id="KW-0472">Membrane</keyword>
<protein>
    <submittedName>
        <fullName evidence="2">Uncharacterized protein</fullName>
    </submittedName>
</protein>
<feature type="transmembrane region" description="Helical" evidence="1">
    <location>
        <begin position="73"/>
        <end position="92"/>
    </location>
</feature>
<keyword evidence="1" id="KW-1133">Transmembrane helix</keyword>